<dbReference type="EMBL" id="MU806103">
    <property type="protein sequence ID" value="KAJ3839903.1"/>
    <property type="molecule type" value="Genomic_DNA"/>
</dbReference>
<gene>
    <name evidence="2" type="ORF">F5878DRAFT_659863</name>
</gene>
<organism evidence="2 3">
    <name type="scientific">Lentinula raphanica</name>
    <dbReference type="NCBI Taxonomy" id="153919"/>
    <lineage>
        <taxon>Eukaryota</taxon>
        <taxon>Fungi</taxon>
        <taxon>Dikarya</taxon>
        <taxon>Basidiomycota</taxon>
        <taxon>Agaricomycotina</taxon>
        <taxon>Agaricomycetes</taxon>
        <taxon>Agaricomycetidae</taxon>
        <taxon>Agaricales</taxon>
        <taxon>Marasmiineae</taxon>
        <taxon>Omphalotaceae</taxon>
        <taxon>Lentinula</taxon>
    </lineage>
</organism>
<evidence type="ECO:0000313" key="2">
    <source>
        <dbReference type="EMBL" id="KAJ3839903.1"/>
    </source>
</evidence>
<dbReference type="AlphaFoldDB" id="A0AA38PBK5"/>
<sequence>MPYTLPAGTLVAEPHAPPDPCPAVAAAPLVETLCKGAERRDCSLFETYETDREMQARSRRQQQQGTGGSSAGQKSGRQCKQLNLFTYKWHALPDYVPSIRWHGPTDITSTQTGELAHRVVKRLYGIGNKKKDPKQIGRRLRRAEWSKRIFDNLGIHTKRRQHQHALNPENASEVLAAHHHIGRTSKQKHNLGSFIQKHRDDPAAKNFWPKLQDHLLGRLLNRQFDGDTHESFTDADRNHIRLKGDGTRIPSIQVADVMMLSGEDNPGAHPYWYARVLGIYRATVISTHPQMNTTQSGPRDMEFLWVRWLGVDPVHHSTSRNARLPKVGFVEESDPFAFGFLDPMQVIRCCHLMPAFSDDRTNKLLKTTRPTVARRHGETSDWAYFYVGIFVDRDMFM</sequence>
<protein>
    <submittedName>
        <fullName evidence="2">Uncharacterized protein</fullName>
    </submittedName>
</protein>
<keyword evidence="3" id="KW-1185">Reference proteome</keyword>
<proteinExistence type="predicted"/>
<dbReference type="Proteomes" id="UP001163846">
    <property type="component" value="Unassembled WGS sequence"/>
</dbReference>
<reference evidence="2" key="1">
    <citation type="submission" date="2022-08" db="EMBL/GenBank/DDBJ databases">
        <authorList>
            <consortium name="DOE Joint Genome Institute"/>
            <person name="Min B."/>
            <person name="Riley R."/>
            <person name="Sierra-Patev S."/>
            <person name="Naranjo-Ortiz M."/>
            <person name="Looney B."/>
            <person name="Konkel Z."/>
            <person name="Slot J.C."/>
            <person name="Sakamoto Y."/>
            <person name="Steenwyk J.L."/>
            <person name="Rokas A."/>
            <person name="Carro J."/>
            <person name="Camarero S."/>
            <person name="Ferreira P."/>
            <person name="Molpeceres G."/>
            <person name="Ruiz-Duenas F.J."/>
            <person name="Serrano A."/>
            <person name="Henrissat B."/>
            <person name="Drula E."/>
            <person name="Hughes K.W."/>
            <person name="Mata J.L."/>
            <person name="Ishikawa N.K."/>
            <person name="Vargas-Isla R."/>
            <person name="Ushijima S."/>
            <person name="Smith C.A."/>
            <person name="Ahrendt S."/>
            <person name="Andreopoulos W."/>
            <person name="He G."/>
            <person name="Labutti K."/>
            <person name="Lipzen A."/>
            <person name="Ng V."/>
            <person name="Sandor L."/>
            <person name="Barry K."/>
            <person name="Martinez A.T."/>
            <person name="Xiao Y."/>
            <person name="Gibbons J.G."/>
            <person name="Terashima K."/>
            <person name="Hibbett D.S."/>
            <person name="Grigoriev I.V."/>
        </authorList>
    </citation>
    <scope>NUCLEOTIDE SEQUENCE</scope>
    <source>
        <strain evidence="2">TFB9207</strain>
    </source>
</reference>
<evidence type="ECO:0000313" key="3">
    <source>
        <dbReference type="Proteomes" id="UP001163846"/>
    </source>
</evidence>
<feature type="region of interest" description="Disordered" evidence="1">
    <location>
        <begin position="51"/>
        <end position="76"/>
    </location>
</feature>
<comment type="caution">
    <text evidence="2">The sequence shown here is derived from an EMBL/GenBank/DDBJ whole genome shotgun (WGS) entry which is preliminary data.</text>
</comment>
<evidence type="ECO:0000256" key="1">
    <source>
        <dbReference type="SAM" id="MobiDB-lite"/>
    </source>
</evidence>
<accession>A0AA38PBK5</accession>
<name>A0AA38PBK5_9AGAR</name>